<evidence type="ECO:0000256" key="1">
    <source>
        <dbReference type="SAM" id="MobiDB-lite"/>
    </source>
</evidence>
<keyword evidence="3" id="KW-1185">Reference proteome</keyword>
<feature type="non-terminal residue" evidence="2">
    <location>
        <position position="113"/>
    </location>
</feature>
<reference evidence="2" key="1">
    <citation type="submission" date="2023-10" db="EMBL/GenBank/DDBJ databases">
        <title>Genome assembly of Pristionchus species.</title>
        <authorList>
            <person name="Yoshida K."/>
            <person name="Sommer R.J."/>
        </authorList>
    </citation>
    <scope>NUCLEOTIDE SEQUENCE</scope>
    <source>
        <strain evidence="2">RS5133</strain>
    </source>
</reference>
<feature type="compositionally biased region" description="Low complexity" evidence="1">
    <location>
        <begin position="34"/>
        <end position="43"/>
    </location>
</feature>
<dbReference type="Proteomes" id="UP001432322">
    <property type="component" value="Unassembled WGS sequence"/>
</dbReference>
<feature type="region of interest" description="Disordered" evidence="1">
    <location>
        <begin position="1"/>
        <end position="59"/>
    </location>
</feature>
<accession>A0AAV5W357</accession>
<organism evidence="2 3">
    <name type="scientific">Pristionchus fissidentatus</name>
    <dbReference type="NCBI Taxonomy" id="1538716"/>
    <lineage>
        <taxon>Eukaryota</taxon>
        <taxon>Metazoa</taxon>
        <taxon>Ecdysozoa</taxon>
        <taxon>Nematoda</taxon>
        <taxon>Chromadorea</taxon>
        <taxon>Rhabditida</taxon>
        <taxon>Rhabditina</taxon>
        <taxon>Diplogasteromorpha</taxon>
        <taxon>Diplogasteroidea</taxon>
        <taxon>Neodiplogasteridae</taxon>
        <taxon>Pristionchus</taxon>
    </lineage>
</organism>
<dbReference type="EMBL" id="BTSY01000004">
    <property type="protein sequence ID" value="GMT26272.1"/>
    <property type="molecule type" value="Genomic_DNA"/>
</dbReference>
<dbReference type="AlphaFoldDB" id="A0AAV5W357"/>
<proteinExistence type="predicted"/>
<feature type="compositionally biased region" description="Low complexity" evidence="1">
    <location>
        <begin position="1"/>
        <end position="22"/>
    </location>
</feature>
<sequence length="113" mass="12673">MNPTKSLASSSSTMSEEPGSMMEWDETTRFSVQRSSRSTSWTDTTKHQDMVSMATSRPDMLVPPSFDRVNWAGRGIWAARPGRTFAPYHDSRQVEHGATFESTCSPISARIRL</sequence>
<protein>
    <submittedName>
        <fullName evidence="2">Uncharacterized protein</fullName>
    </submittedName>
</protein>
<gene>
    <name evidence="2" type="ORF">PFISCL1PPCAC_17569</name>
</gene>
<evidence type="ECO:0000313" key="3">
    <source>
        <dbReference type="Proteomes" id="UP001432322"/>
    </source>
</evidence>
<evidence type="ECO:0000313" key="2">
    <source>
        <dbReference type="EMBL" id="GMT26272.1"/>
    </source>
</evidence>
<name>A0AAV5W357_9BILA</name>
<comment type="caution">
    <text evidence="2">The sequence shown here is derived from an EMBL/GenBank/DDBJ whole genome shotgun (WGS) entry which is preliminary data.</text>
</comment>